<dbReference type="EMBL" id="BAABME010013097">
    <property type="protein sequence ID" value="GAA0185814.1"/>
    <property type="molecule type" value="Genomic_DNA"/>
</dbReference>
<evidence type="ECO:0000313" key="3">
    <source>
        <dbReference type="Proteomes" id="UP001454036"/>
    </source>
</evidence>
<feature type="compositionally biased region" description="Basic and acidic residues" evidence="1">
    <location>
        <begin position="23"/>
        <end position="38"/>
    </location>
</feature>
<name>A0AAV3RWM8_LITER</name>
<dbReference type="AlphaFoldDB" id="A0AAV3RWM8"/>
<evidence type="ECO:0000313" key="2">
    <source>
        <dbReference type="EMBL" id="GAA0185814.1"/>
    </source>
</evidence>
<protein>
    <submittedName>
        <fullName evidence="2">Uncharacterized protein</fullName>
    </submittedName>
</protein>
<proteinExistence type="predicted"/>
<organism evidence="2 3">
    <name type="scientific">Lithospermum erythrorhizon</name>
    <name type="common">Purple gromwell</name>
    <name type="synonym">Lithospermum officinale var. erythrorhizon</name>
    <dbReference type="NCBI Taxonomy" id="34254"/>
    <lineage>
        <taxon>Eukaryota</taxon>
        <taxon>Viridiplantae</taxon>
        <taxon>Streptophyta</taxon>
        <taxon>Embryophyta</taxon>
        <taxon>Tracheophyta</taxon>
        <taxon>Spermatophyta</taxon>
        <taxon>Magnoliopsida</taxon>
        <taxon>eudicotyledons</taxon>
        <taxon>Gunneridae</taxon>
        <taxon>Pentapetalae</taxon>
        <taxon>asterids</taxon>
        <taxon>lamiids</taxon>
        <taxon>Boraginales</taxon>
        <taxon>Boraginaceae</taxon>
        <taxon>Boraginoideae</taxon>
        <taxon>Lithospermeae</taxon>
        <taxon>Lithospermum</taxon>
    </lineage>
</organism>
<feature type="region of interest" description="Disordered" evidence="1">
    <location>
        <begin position="16"/>
        <end position="38"/>
    </location>
</feature>
<keyword evidence="3" id="KW-1185">Reference proteome</keyword>
<reference evidence="2 3" key="1">
    <citation type="submission" date="2024-01" db="EMBL/GenBank/DDBJ databases">
        <title>The complete chloroplast genome sequence of Lithospermum erythrorhizon: insights into the phylogenetic relationship among Boraginaceae species and the maternal lineages of purple gromwells.</title>
        <authorList>
            <person name="Okada T."/>
            <person name="Watanabe K."/>
        </authorList>
    </citation>
    <scope>NUCLEOTIDE SEQUENCE [LARGE SCALE GENOMIC DNA]</scope>
</reference>
<dbReference type="Proteomes" id="UP001454036">
    <property type="component" value="Unassembled WGS sequence"/>
</dbReference>
<comment type="caution">
    <text evidence="2">The sequence shown here is derived from an EMBL/GenBank/DDBJ whole genome shotgun (WGS) entry which is preliminary data.</text>
</comment>
<accession>A0AAV3RWM8</accession>
<sequence length="138" mass="15422">MSNVLVQGVVQGRWGSTGVDQTIEDHRRNGPRPRDGPKKVRTSLFHKMNRNAYNHPPQRNDGLNLNNLAERHPENAPPNTQGLVNLGSGRMLHEGRSSRCQEMTELIQGLTAQIIGSVIDQLKERVLHLMGETPACHH</sequence>
<gene>
    <name evidence="2" type="ORF">LIER_33102</name>
</gene>
<evidence type="ECO:0000256" key="1">
    <source>
        <dbReference type="SAM" id="MobiDB-lite"/>
    </source>
</evidence>